<dbReference type="OrthoDB" id="4062651at2759"/>
<dbReference type="InterPro" id="IPR000436">
    <property type="entry name" value="Sushi_SCR_CCP_dom"/>
</dbReference>
<keyword evidence="4" id="KW-0812">Transmembrane</keyword>
<keyword evidence="8" id="KW-1185">Reference proteome</keyword>
<dbReference type="EMBL" id="OC862469">
    <property type="protein sequence ID" value="CAD7630261.1"/>
    <property type="molecule type" value="Genomic_DNA"/>
</dbReference>
<feature type="non-terminal residue" evidence="7">
    <location>
        <position position="1"/>
    </location>
</feature>
<dbReference type="InterPro" id="IPR035976">
    <property type="entry name" value="Sushi/SCR/CCP_sf"/>
</dbReference>
<dbReference type="CDD" id="cd00033">
    <property type="entry name" value="CCP"/>
    <property type="match status" value="1"/>
</dbReference>
<keyword evidence="2" id="KW-0768">Sushi</keyword>
<evidence type="ECO:0000256" key="3">
    <source>
        <dbReference type="SAM" id="MobiDB-lite"/>
    </source>
</evidence>
<reference evidence="7" key="1">
    <citation type="submission" date="2020-11" db="EMBL/GenBank/DDBJ databases">
        <authorList>
            <person name="Tran Van P."/>
        </authorList>
    </citation>
    <scope>NUCLEOTIDE SEQUENCE</scope>
</reference>
<feature type="chain" id="PRO_5036211739" description="Sushi domain-containing protein" evidence="5">
    <location>
        <begin position="23"/>
        <end position="558"/>
    </location>
</feature>
<feature type="domain" description="Sushi" evidence="6">
    <location>
        <begin position="334"/>
        <end position="409"/>
    </location>
</feature>
<evidence type="ECO:0000256" key="5">
    <source>
        <dbReference type="SAM" id="SignalP"/>
    </source>
</evidence>
<proteinExistence type="predicted"/>
<keyword evidence="1" id="KW-1015">Disulfide bond</keyword>
<dbReference type="Gene3D" id="2.10.70.10">
    <property type="entry name" value="Complement Module, domain 1"/>
    <property type="match status" value="1"/>
</dbReference>
<evidence type="ECO:0000256" key="1">
    <source>
        <dbReference type="ARBA" id="ARBA00023157"/>
    </source>
</evidence>
<protein>
    <recommendedName>
        <fullName evidence="6">Sushi domain-containing protein</fullName>
    </recommendedName>
</protein>
<dbReference type="Proteomes" id="UP000759131">
    <property type="component" value="Unassembled WGS sequence"/>
</dbReference>
<gene>
    <name evidence="7" type="ORF">OSB1V03_LOCUS10674</name>
</gene>
<evidence type="ECO:0000313" key="7">
    <source>
        <dbReference type="EMBL" id="CAD7630261.1"/>
    </source>
</evidence>
<keyword evidence="5" id="KW-0732">Signal</keyword>
<feature type="region of interest" description="Disordered" evidence="3">
    <location>
        <begin position="523"/>
        <end position="558"/>
    </location>
</feature>
<dbReference type="PROSITE" id="PS50923">
    <property type="entry name" value="SUSHI"/>
    <property type="match status" value="2"/>
</dbReference>
<name>A0A7R9Q2Y2_9ACAR</name>
<dbReference type="EMBL" id="CAJPIZ010007894">
    <property type="protein sequence ID" value="CAG2110691.1"/>
    <property type="molecule type" value="Genomic_DNA"/>
</dbReference>
<feature type="transmembrane region" description="Helical" evidence="4">
    <location>
        <begin position="408"/>
        <end position="434"/>
    </location>
</feature>
<feature type="compositionally biased region" description="Pro residues" evidence="3">
    <location>
        <begin position="532"/>
        <end position="544"/>
    </location>
</feature>
<evidence type="ECO:0000256" key="2">
    <source>
        <dbReference type="PROSITE-ProRule" id="PRU00302"/>
    </source>
</evidence>
<evidence type="ECO:0000256" key="4">
    <source>
        <dbReference type="SAM" id="Phobius"/>
    </source>
</evidence>
<evidence type="ECO:0000313" key="8">
    <source>
        <dbReference type="Proteomes" id="UP000759131"/>
    </source>
</evidence>
<feature type="signal peptide" evidence="5">
    <location>
        <begin position="1"/>
        <end position="22"/>
    </location>
</feature>
<organism evidence="7">
    <name type="scientific">Medioppia subpectinata</name>
    <dbReference type="NCBI Taxonomy" id="1979941"/>
    <lineage>
        <taxon>Eukaryota</taxon>
        <taxon>Metazoa</taxon>
        <taxon>Ecdysozoa</taxon>
        <taxon>Arthropoda</taxon>
        <taxon>Chelicerata</taxon>
        <taxon>Arachnida</taxon>
        <taxon>Acari</taxon>
        <taxon>Acariformes</taxon>
        <taxon>Sarcoptiformes</taxon>
        <taxon>Oribatida</taxon>
        <taxon>Brachypylina</taxon>
        <taxon>Oppioidea</taxon>
        <taxon>Oppiidae</taxon>
        <taxon>Medioppia</taxon>
    </lineage>
</organism>
<keyword evidence="4" id="KW-0472">Membrane</keyword>
<dbReference type="SUPFAM" id="SSF57535">
    <property type="entry name" value="Complement control module/SCR domain"/>
    <property type="match status" value="1"/>
</dbReference>
<keyword evidence="4" id="KW-1133">Transmembrane helix</keyword>
<dbReference type="SMART" id="SM00032">
    <property type="entry name" value="CCP"/>
    <property type="match status" value="2"/>
</dbReference>
<evidence type="ECO:0000259" key="6">
    <source>
        <dbReference type="PROSITE" id="PS50923"/>
    </source>
</evidence>
<dbReference type="AlphaFoldDB" id="A0A7R9Q2Y2"/>
<accession>A0A7R9Q2Y2</accession>
<feature type="domain" description="Sushi" evidence="6">
    <location>
        <begin position="28"/>
        <end position="85"/>
    </location>
</feature>
<sequence length="558" mass="64692">HQIVKHLLLILIIFNAINLSICELSLNGKCGYPGKPYRAKLEPDNKLQYDEGEEVSYQCVDFWSFIKTRRCEKGRWTGEQARCGDFVNKTILMRDSRLEDITDGPPVLVFEYLNMTLIERKWKHPNAFTSNRFPKARLRVTDTRKYKWSFNFTVPTVKLFVRISFNFINFTQLSPKDKENFSFNVSMEVSPYRKCRLNHQSGDIWRESGNKLENDFICDTDSHEDTRLDVADPPNYMVLETQASHPLHHELIAVFLGKSYGTEDEPLCGDPEIMSGQVSRFNVQFRDYSIVCRNDKFKYISTYNPDLPGTPTHSMKCQPDMKWKGSYPDCIPLKPCPLNDLLKGLQFNQTVITSLDKLYFFNESEYYAIEGSEVNYGCSNPSNDILVGKESRLCMKSGVWMGAEPYCYVWLIIGILFFALVFIVCLTGILFYVYTKRIKSRITKQIANQNRPESERYEGYDDVEFPSNKMYDTYDVVGDGDEEVRYAGAYYAEHGEYVEMPTKCLNQSNDDYWRIPAAEPTYLEMTSSGRPSPRPTPRPSPTPRRLPDTSDDIYTYEL</sequence>
<comment type="caution">
    <text evidence="2">Lacks conserved residue(s) required for the propagation of feature annotation.</text>
</comment>